<dbReference type="OrthoDB" id="3694026at2"/>
<dbReference type="GO" id="GO:0006950">
    <property type="term" value="P:response to stress"/>
    <property type="evidence" value="ECO:0007669"/>
    <property type="project" value="TreeGrafter"/>
</dbReference>
<dbReference type="AlphaFoldDB" id="A0A3G8JTM5"/>
<protein>
    <submittedName>
        <fullName evidence="2">HTH-type transcriptional repressor NicR</fullName>
    </submittedName>
</protein>
<keyword evidence="3" id="KW-1185">Reference proteome</keyword>
<reference evidence="2 3" key="1">
    <citation type="submission" date="2018-11" db="EMBL/GenBank/DDBJ databases">
        <title>Gordonia insulae sp. nov., isolated from an island soil.</title>
        <authorList>
            <person name="Kim Y.S."/>
            <person name="Kim S.B."/>
        </authorList>
    </citation>
    <scope>NUCLEOTIDE SEQUENCE [LARGE SCALE GENOMIC DNA]</scope>
    <source>
        <strain evidence="2 3">MMS17-SY073</strain>
    </source>
</reference>
<dbReference type="SUPFAM" id="SSF46785">
    <property type="entry name" value="Winged helix' DNA-binding domain"/>
    <property type="match status" value="1"/>
</dbReference>
<dbReference type="EMBL" id="CP033972">
    <property type="protein sequence ID" value="AZG47882.1"/>
    <property type="molecule type" value="Genomic_DNA"/>
</dbReference>
<dbReference type="InterPro" id="IPR039422">
    <property type="entry name" value="MarR/SlyA-like"/>
</dbReference>
<dbReference type="GO" id="GO:0003700">
    <property type="term" value="F:DNA-binding transcription factor activity"/>
    <property type="evidence" value="ECO:0007669"/>
    <property type="project" value="InterPro"/>
</dbReference>
<dbReference type="KEGG" id="gom:D7316_04494"/>
<dbReference type="PANTHER" id="PTHR33164:SF43">
    <property type="entry name" value="HTH-TYPE TRANSCRIPTIONAL REPRESSOR YETL"/>
    <property type="match status" value="1"/>
</dbReference>
<evidence type="ECO:0000313" key="3">
    <source>
        <dbReference type="Proteomes" id="UP000271469"/>
    </source>
</evidence>
<evidence type="ECO:0000259" key="1">
    <source>
        <dbReference type="PROSITE" id="PS50995"/>
    </source>
</evidence>
<accession>A0A3G8JTM5</accession>
<sequence length="152" mass="16653">MTRRHAPPSADDGPPPPARLTDVDALAQLSFVVQQHLQRRAASHELSLIQTRLLGVLRDRRPTMSELGVLLDLDKSSVSGLVDRAEARGLVIRAPDEMDRRATRVTLSDHGREITVDVTAGFTEDMSTMLGPLSSRDRTTLTSLIGRVLPNP</sequence>
<proteinExistence type="predicted"/>
<dbReference type="PANTHER" id="PTHR33164">
    <property type="entry name" value="TRANSCRIPTIONAL REGULATOR, MARR FAMILY"/>
    <property type="match status" value="1"/>
</dbReference>
<dbReference type="PROSITE" id="PS50995">
    <property type="entry name" value="HTH_MARR_2"/>
    <property type="match status" value="1"/>
</dbReference>
<gene>
    <name evidence="2" type="primary">nicR</name>
    <name evidence="2" type="ORF">D7316_04494</name>
</gene>
<dbReference type="SMART" id="SM00347">
    <property type="entry name" value="HTH_MARR"/>
    <property type="match status" value="1"/>
</dbReference>
<dbReference type="InterPro" id="IPR000835">
    <property type="entry name" value="HTH_MarR-typ"/>
</dbReference>
<evidence type="ECO:0000313" key="2">
    <source>
        <dbReference type="EMBL" id="AZG47882.1"/>
    </source>
</evidence>
<dbReference type="PRINTS" id="PR00598">
    <property type="entry name" value="HTHMARR"/>
</dbReference>
<feature type="domain" description="HTH marR-type" evidence="1">
    <location>
        <begin position="19"/>
        <end position="150"/>
    </location>
</feature>
<name>A0A3G8JTM5_9ACTN</name>
<dbReference type="InterPro" id="IPR036390">
    <property type="entry name" value="WH_DNA-bd_sf"/>
</dbReference>
<dbReference type="Gene3D" id="1.10.10.10">
    <property type="entry name" value="Winged helix-like DNA-binding domain superfamily/Winged helix DNA-binding domain"/>
    <property type="match status" value="1"/>
</dbReference>
<dbReference type="RefSeq" id="WP_124710179.1">
    <property type="nucleotide sequence ID" value="NZ_CP033972.1"/>
</dbReference>
<dbReference type="InterPro" id="IPR036388">
    <property type="entry name" value="WH-like_DNA-bd_sf"/>
</dbReference>
<dbReference type="Pfam" id="PF12802">
    <property type="entry name" value="MarR_2"/>
    <property type="match status" value="1"/>
</dbReference>
<organism evidence="2 3">
    <name type="scientific">Gordonia insulae</name>
    <dbReference type="NCBI Taxonomy" id="2420509"/>
    <lineage>
        <taxon>Bacteria</taxon>
        <taxon>Bacillati</taxon>
        <taxon>Actinomycetota</taxon>
        <taxon>Actinomycetes</taxon>
        <taxon>Mycobacteriales</taxon>
        <taxon>Gordoniaceae</taxon>
        <taxon>Gordonia</taxon>
    </lineage>
</organism>
<dbReference type="Proteomes" id="UP000271469">
    <property type="component" value="Chromosome"/>
</dbReference>